<dbReference type="HOGENOM" id="CLU_1326250_0_0_1"/>
<dbReference type="Proteomes" id="UP000016801">
    <property type="component" value="Unassembled WGS sequence"/>
</dbReference>
<evidence type="ECO:0000313" key="2">
    <source>
        <dbReference type="EMBL" id="CCE31541.1"/>
    </source>
</evidence>
<dbReference type="VEuPathDB" id="FungiDB:CPUR_05393"/>
<organism evidence="2 3">
    <name type="scientific">Claviceps purpurea (strain 20.1)</name>
    <name type="common">Ergot fungus</name>
    <name type="synonym">Sphacelia segetum</name>
    <dbReference type="NCBI Taxonomy" id="1111077"/>
    <lineage>
        <taxon>Eukaryota</taxon>
        <taxon>Fungi</taxon>
        <taxon>Dikarya</taxon>
        <taxon>Ascomycota</taxon>
        <taxon>Pezizomycotina</taxon>
        <taxon>Sordariomycetes</taxon>
        <taxon>Hypocreomycetidae</taxon>
        <taxon>Hypocreales</taxon>
        <taxon>Clavicipitaceae</taxon>
        <taxon>Claviceps</taxon>
    </lineage>
</organism>
<name>M1W258_CLAP2</name>
<comment type="caution">
    <text evidence="2">The sequence shown here is derived from an EMBL/GenBank/DDBJ whole genome shotgun (WGS) entry which is preliminary data.</text>
</comment>
<gene>
    <name evidence="2" type="ORF">CPUR_05393</name>
</gene>
<protein>
    <submittedName>
        <fullName evidence="2">Uncharacterized protein</fullName>
    </submittedName>
</protein>
<keyword evidence="3" id="KW-1185">Reference proteome</keyword>
<feature type="region of interest" description="Disordered" evidence="1">
    <location>
        <begin position="187"/>
        <end position="207"/>
    </location>
</feature>
<reference evidence="2 3" key="1">
    <citation type="journal article" date="2013" name="PLoS Genet.">
        <title>Plant-symbiotic fungi as chemical engineers: Multi-genome analysis of the Clavicipitaceae reveals dynamics of alkaloid loci.</title>
        <authorList>
            <person name="Schardl C.L."/>
            <person name="Young C.A."/>
            <person name="Hesse U."/>
            <person name="Amyotte S.G."/>
            <person name="Andreeva K."/>
            <person name="Calie P.J."/>
            <person name="Fleetwood D.J."/>
            <person name="Haws D.C."/>
            <person name="Moore N."/>
            <person name="Oeser B."/>
            <person name="Panaccione D.G."/>
            <person name="Schweri K.K."/>
            <person name="Voisey C.R."/>
            <person name="Farman M.L."/>
            <person name="Jaromczyk J.W."/>
            <person name="Roe B.A."/>
            <person name="O'Sullivan D.M."/>
            <person name="Scott B."/>
            <person name="Tudzynski P."/>
            <person name="An Z."/>
            <person name="Arnaoudova E.G."/>
            <person name="Bullock C.T."/>
            <person name="Charlton N.D."/>
            <person name="Chen L."/>
            <person name="Cox M."/>
            <person name="Dinkins R.D."/>
            <person name="Florea S."/>
            <person name="Glenn A.E."/>
            <person name="Gordon A."/>
            <person name="Gueldener U."/>
            <person name="Harris D.R."/>
            <person name="Hollin W."/>
            <person name="Jaromczyk J."/>
            <person name="Johnson R.D."/>
            <person name="Khan A.K."/>
            <person name="Leistner E."/>
            <person name="Leuchtmann A."/>
            <person name="Li C."/>
            <person name="Liu J."/>
            <person name="Liu J."/>
            <person name="Liu M."/>
            <person name="Mace W."/>
            <person name="Machado C."/>
            <person name="Nagabhyru P."/>
            <person name="Pan J."/>
            <person name="Schmid J."/>
            <person name="Sugawara K."/>
            <person name="Steiner U."/>
            <person name="Takach J.E."/>
            <person name="Tanaka E."/>
            <person name="Webb J.S."/>
            <person name="Wilson E.V."/>
            <person name="Wiseman J.L."/>
            <person name="Yoshida R."/>
            <person name="Zeng Z."/>
        </authorList>
    </citation>
    <scope>NUCLEOTIDE SEQUENCE [LARGE SCALE GENOMIC DNA]</scope>
    <source>
        <strain evidence="2 3">20.1</strain>
    </source>
</reference>
<evidence type="ECO:0000313" key="3">
    <source>
        <dbReference type="Proteomes" id="UP000016801"/>
    </source>
</evidence>
<feature type="compositionally biased region" description="Basic and acidic residues" evidence="1">
    <location>
        <begin position="187"/>
        <end position="196"/>
    </location>
</feature>
<sequence length="207" mass="22232">MASSVTEWRRRSEMTIRKRRWGGRFTPGGSPGHGLLGLGELVQGLVDIGDADRAELHHFLTTMRALREGLEQPRRDDSCVADVFGGSYDVIALSPTYAEDEVVVKVFDHVAEDALTAAIDVQVESDRPPVRRIGVAALAAFAGEPLLPDINGDSWRIGTSVSRGVTTTITAASGRIALENGNLGRQRGDLGDDVGDRGYGIDASRHP</sequence>
<dbReference type="AlphaFoldDB" id="M1W258"/>
<accession>M1W258</accession>
<proteinExistence type="predicted"/>
<evidence type="ECO:0000256" key="1">
    <source>
        <dbReference type="SAM" id="MobiDB-lite"/>
    </source>
</evidence>
<dbReference type="EMBL" id="CAGA01000032">
    <property type="protein sequence ID" value="CCE31541.1"/>
    <property type="molecule type" value="Genomic_DNA"/>
</dbReference>